<evidence type="ECO:0000256" key="1">
    <source>
        <dbReference type="SAM" id="Coils"/>
    </source>
</evidence>
<feature type="region of interest" description="Disordered" evidence="2">
    <location>
        <begin position="1"/>
        <end position="29"/>
    </location>
</feature>
<keyword evidence="4" id="KW-1185">Reference proteome</keyword>
<dbReference type="OrthoDB" id="377534at2759"/>
<reference evidence="3 4" key="1">
    <citation type="journal article" date="2020" name="IScience">
        <title>Genome Sequencing of the Endangered Kingdonia uniflora (Circaeasteraceae, Ranunculales) Reveals Potential Mechanisms of Evolutionary Specialization.</title>
        <authorList>
            <person name="Sun Y."/>
            <person name="Deng T."/>
            <person name="Zhang A."/>
            <person name="Moore M.J."/>
            <person name="Landis J.B."/>
            <person name="Lin N."/>
            <person name="Zhang H."/>
            <person name="Zhang X."/>
            <person name="Huang J."/>
            <person name="Zhang X."/>
            <person name="Sun H."/>
            <person name="Wang H."/>
        </authorList>
    </citation>
    <scope>NUCLEOTIDE SEQUENCE [LARGE SCALE GENOMIC DNA]</scope>
    <source>
        <strain evidence="3">TB1705</strain>
        <tissue evidence="3">Leaf</tissue>
    </source>
</reference>
<evidence type="ECO:0000313" key="3">
    <source>
        <dbReference type="EMBL" id="KAF6158585.1"/>
    </source>
</evidence>
<protein>
    <submittedName>
        <fullName evidence="3">Uncharacterized protein</fullName>
    </submittedName>
</protein>
<dbReference type="Proteomes" id="UP000541444">
    <property type="component" value="Unassembled WGS sequence"/>
</dbReference>
<evidence type="ECO:0000256" key="2">
    <source>
        <dbReference type="SAM" id="MobiDB-lite"/>
    </source>
</evidence>
<evidence type="ECO:0000313" key="4">
    <source>
        <dbReference type="Proteomes" id="UP000541444"/>
    </source>
</evidence>
<comment type="caution">
    <text evidence="3">The sequence shown here is derived from an EMBL/GenBank/DDBJ whole genome shotgun (WGS) entry which is preliminary data.</text>
</comment>
<sequence>QRQFKKQGQSVNHKSRTHDQHKVNNQQTNLDTNLSQIKCYKCHKLAHYTHSYPNKKSGTNHKATNIIITWDDSDDENNNNESHPQVVDKRNYCAYPTFLNCGNDNYDIFELEHSVKNQSDQEQNEFEDLNLEDLYAQTLAKYMNLGKLNKVLKDQVNTLTCELQSKIESTSHEIEVLENKKQGLHDKCMFLEKEVNDANEKMKSTLDELNFAKLDVVLSQQKLEKFCHGAKNIEKMLCMVKTDSDKRGLEYNEPLPNAKTPKITKFVKATTSTSVPKHNMISTTHNHTKWVSYSQIYYCSICGQK</sequence>
<gene>
    <name evidence="3" type="ORF">GIB67_040099</name>
</gene>
<dbReference type="EMBL" id="JACGCM010001219">
    <property type="protein sequence ID" value="KAF6158585.1"/>
    <property type="molecule type" value="Genomic_DNA"/>
</dbReference>
<organism evidence="3 4">
    <name type="scientific">Kingdonia uniflora</name>
    <dbReference type="NCBI Taxonomy" id="39325"/>
    <lineage>
        <taxon>Eukaryota</taxon>
        <taxon>Viridiplantae</taxon>
        <taxon>Streptophyta</taxon>
        <taxon>Embryophyta</taxon>
        <taxon>Tracheophyta</taxon>
        <taxon>Spermatophyta</taxon>
        <taxon>Magnoliopsida</taxon>
        <taxon>Ranunculales</taxon>
        <taxon>Circaeasteraceae</taxon>
        <taxon>Kingdonia</taxon>
    </lineage>
</organism>
<feature type="non-terminal residue" evidence="3">
    <location>
        <position position="1"/>
    </location>
</feature>
<name>A0A7J7MUK2_9MAGN</name>
<feature type="compositionally biased region" description="Polar residues" evidence="2">
    <location>
        <begin position="1"/>
        <end position="12"/>
    </location>
</feature>
<accession>A0A7J7MUK2</accession>
<dbReference type="AlphaFoldDB" id="A0A7J7MUK2"/>
<keyword evidence="1" id="KW-0175">Coiled coil</keyword>
<proteinExistence type="predicted"/>
<feature type="coiled-coil region" evidence="1">
    <location>
        <begin position="167"/>
        <end position="215"/>
    </location>
</feature>